<dbReference type="RefSeq" id="WP_009282832.1">
    <property type="nucleotide sequence ID" value="NZ_CAIT01000006.1"/>
</dbReference>
<dbReference type="eggNOG" id="COG0318">
    <property type="taxonomic scope" value="Bacteria"/>
</dbReference>
<dbReference type="Gene3D" id="3.30.300.30">
    <property type="match status" value="1"/>
</dbReference>
<dbReference type="GO" id="GO:0004321">
    <property type="term" value="F:fatty-acyl-CoA synthase activity"/>
    <property type="evidence" value="ECO:0007669"/>
    <property type="project" value="UniProtKB-EC"/>
</dbReference>
<dbReference type="PANTHER" id="PTHR43767">
    <property type="entry name" value="LONG-CHAIN-FATTY-ACID--COA LIGASE"/>
    <property type="match status" value="1"/>
</dbReference>
<evidence type="ECO:0000313" key="3">
    <source>
        <dbReference type="EMBL" id="CCH54252.1"/>
    </source>
</evidence>
<organism evidence="3 4">
    <name type="scientific">Fibrisoma limi BUZ 3</name>
    <dbReference type="NCBI Taxonomy" id="1185876"/>
    <lineage>
        <taxon>Bacteria</taxon>
        <taxon>Pseudomonadati</taxon>
        <taxon>Bacteroidota</taxon>
        <taxon>Cytophagia</taxon>
        <taxon>Cytophagales</taxon>
        <taxon>Spirosomataceae</taxon>
        <taxon>Fibrisoma</taxon>
    </lineage>
</organism>
<dbReference type="PROSITE" id="PS00455">
    <property type="entry name" value="AMP_BINDING"/>
    <property type="match status" value="1"/>
</dbReference>
<dbReference type="EC" id="2.3.1.86" evidence="3"/>
<dbReference type="PANTHER" id="PTHR43767:SF1">
    <property type="entry name" value="NONRIBOSOMAL PEPTIDE SYNTHASE PES1 (EUROFUNG)-RELATED"/>
    <property type="match status" value="1"/>
</dbReference>
<dbReference type="OrthoDB" id="9778383at2"/>
<dbReference type="Gene3D" id="3.40.50.12780">
    <property type="entry name" value="N-terminal domain of ligase-like"/>
    <property type="match status" value="1"/>
</dbReference>
<dbReference type="Pfam" id="PF00501">
    <property type="entry name" value="AMP-binding"/>
    <property type="match status" value="1"/>
</dbReference>
<name>I2GK27_9BACT</name>
<dbReference type="AlphaFoldDB" id="I2GK27"/>
<sequence length="646" mass="71151">MIKSAGTPVDPRDSTPVIRFPTANDTFSMLLAGAAIRPDALAFRYLFDGKLFTDSVDYTFAQLAAKLYQTANLFSELGLKPTDVISCLLPNIPEMAFTLWGGQAVGIVNPINPLLEAGQIAAIMRSAGTKVLVCLAPFPKTDIWQKVEKIKDKIPTLQTIVTVDLRPYLPIGKQMAVLAWQLVNPKAQSHTHQIIDFNEWLRRQPDDHRVQSRFIQPEEIACYFHTGGTTGTPKLAPLTHSNLTSMTRTASLLLGPGASQRPETFFCGLPWFHVNGVVITGSIPWSLGYTLVMGSLQGYRGPGIVKNFWKIVELYQITAFSGVPTVYSYLLDVPVENQDISSLQYAFCGAAPLSVDVIRAFEQRTGVQIAEGYGLTEGTCISTCNPLNGKRIAGSIGLPLPEQEIKPVILDEQTGSYIRDAQPNEIGVLVVRGPNVFGGYQQPQHNRGIWVDTGDGGEPYYNTGDLGRIDEEGYFYITGRKKELIIRGGHNIDPRLIEEVLTAHPAVALAAAIGRPDAMLGEVPVAYVTLSAGKQASEEELLHFVNEYIPERAAIPKRIYIESNLPLTAIGKLFKPALIKQEISRVYREEVTKIEGIRLLEIAVHDDPKAGFSVHLEGHSPDTLATEQRLKTALTGFTFPYRITWR</sequence>
<dbReference type="InterPro" id="IPR045851">
    <property type="entry name" value="AMP-bd_C_sf"/>
</dbReference>
<dbReference type="Pfam" id="PF13193">
    <property type="entry name" value="AMP-binding_C"/>
    <property type="match status" value="1"/>
</dbReference>
<keyword evidence="3" id="KW-0808">Transferase</keyword>
<dbReference type="InterPro" id="IPR050237">
    <property type="entry name" value="ATP-dep_AMP-bd_enzyme"/>
</dbReference>
<gene>
    <name evidence="3" type="ORF">BN8_03405</name>
</gene>
<dbReference type="InterPro" id="IPR025110">
    <property type="entry name" value="AMP-bd_C"/>
</dbReference>
<dbReference type="InterPro" id="IPR000873">
    <property type="entry name" value="AMP-dep_synth/lig_dom"/>
</dbReference>
<dbReference type="SUPFAM" id="SSF56801">
    <property type="entry name" value="Acetyl-CoA synthetase-like"/>
    <property type="match status" value="1"/>
</dbReference>
<keyword evidence="4" id="KW-1185">Reference proteome</keyword>
<comment type="caution">
    <text evidence="3">The sequence shown here is derived from an EMBL/GenBank/DDBJ whole genome shotgun (WGS) entry which is preliminary data.</text>
</comment>
<feature type="domain" description="AMP-dependent synthetase/ligase" evidence="1">
    <location>
        <begin position="35"/>
        <end position="440"/>
    </location>
</feature>
<dbReference type="Proteomes" id="UP000009309">
    <property type="component" value="Unassembled WGS sequence"/>
</dbReference>
<evidence type="ECO:0000313" key="4">
    <source>
        <dbReference type="Proteomes" id="UP000009309"/>
    </source>
</evidence>
<evidence type="ECO:0000259" key="1">
    <source>
        <dbReference type="Pfam" id="PF00501"/>
    </source>
</evidence>
<evidence type="ECO:0000259" key="2">
    <source>
        <dbReference type="Pfam" id="PF13193"/>
    </source>
</evidence>
<reference evidence="3 4" key="1">
    <citation type="journal article" date="2012" name="J. Bacteriol.">
        <title>Genome Sequence of the Filamentous Bacterium Fibrisoma limi BUZ 3T.</title>
        <authorList>
            <person name="Filippini M."/>
            <person name="Qi W."/>
            <person name="Jaenicke S."/>
            <person name="Goesmann A."/>
            <person name="Smits T.H."/>
            <person name="Bagheri H.C."/>
        </authorList>
    </citation>
    <scope>NUCLEOTIDE SEQUENCE [LARGE SCALE GENOMIC DNA]</scope>
    <source>
        <strain evidence="4">BUZ 3T</strain>
    </source>
</reference>
<proteinExistence type="predicted"/>
<dbReference type="GO" id="GO:0016878">
    <property type="term" value="F:acid-thiol ligase activity"/>
    <property type="evidence" value="ECO:0007669"/>
    <property type="project" value="UniProtKB-ARBA"/>
</dbReference>
<accession>I2GK27</accession>
<dbReference type="NCBIfam" id="NF005714">
    <property type="entry name" value="PRK07529.1"/>
    <property type="match status" value="1"/>
</dbReference>
<protein>
    <submittedName>
        <fullName evidence="3">Fatty-acyl-CoA synthase</fullName>
        <ecNumber evidence="3">2.3.1.86</ecNumber>
    </submittedName>
</protein>
<dbReference type="EMBL" id="CAIT01000006">
    <property type="protein sequence ID" value="CCH54252.1"/>
    <property type="molecule type" value="Genomic_DNA"/>
</dbReference>
<dbReference type="InterPro" id="IPR042099">
    <property type="entry name" value="ANL_N_sf"/>
</dbReference>
<dbReference type="STRING" id="1185876.BN8_03405"/>
<feature type="domain" description="AMP-binding enzyme C-terminal" evidence="2">
    <location>
        <begin position="497"/>
        <end position="572"/>
    </location>
</feature>
<keyword evidence="3" id="KW-0012">Acyltransferase</keyword>
<dbReference type="InterPro" id="IPR020845">
    <property type="entry name" value="AMP-binding_CS"/>
</dbReference>